<dbReference type="AlphaFoldDB" id="A0A4R7TCG2"/>
<dbReference type="Proteomes" id="UP000295151">
    <property type="component" value="Unassembled WGS sequence"/>
</dbReference>
<evidence type="ECO:0000313" key="2">
    <source>
        <dbReference type="EMBL" id="TDU88987.1"/>
    </source>
</evidence>
<evidence type="ECO:0000256" key="1">
    <source>
        <dbReference type="SAM" id="MobiDB-lite"/>
    </source>
</evidence>
<dbReference type="EMBL" id="SOCE01000001">
    <property type="protein sequence ID" value="TDU88987.1"/>
    <property type="molecule type" value="Genomic_DNA"/>
</dbReference>
<keyword evidence="3" id="KW-1185">Reference proteome</keyword>
<proteinExistence type="predicted"/>
<protein>
    <submittedName>
        <fullName evidence="2">Uncharacterized protein</fullName>
    </submittedName>
</protein>
<sequence length="213" mass="23599">MARPEYEGPLLSKQVPGGSLSTQAGRSCGWPAVTGWGKILFEFDEELHLFEPGTLTIPPHVEEEIPDVGGFFIAWATQDLRPDQARELEAAVNGRRCSNGWFPLESLDNIGSRGFWRGPLTYLARITAKDPVLVQNWASNGLHGEAKSRIDATANHLLFQQGHAAAATWAMAVRPQALLNPTLLGEALYRSWEEGISTLRTKDIAKAVRRWNR</sequence>
<organism evidence="2 3">
    <name type="scientific">Kribbella voronezhensis</name>
    <dbReference type="NCBI Taxonomy" id="2512212"/>
    <lineage>
        <taxon>Bacteria</taxon>
        <taxon>Bacillati</taxon>
        <taxon>Actinomycetota</taxon>
        <taxon>Actinomycetes</taxon>
        <taxon>Propionibacteriales</taxon>
        <taxon>Kribbellaceae</taxon>
        <taxon>Kribbella</taxon>
    </lineage>
</organism>
<name>A0A4R7TCG2_9ACTN</name>
<reference evidence="2 3" key="1">
    <citation type="submission" date="2019-03" db="EMBL/GenBank/DDBJ databases">
        <title>Genomic Encyclopedia of Type Strains, Phase III (KMG-III): the genomes of soil and plant-associated and newly described type strains.</title>
        <authorList>
            <person name="Whitman W."/>
        </authorList>
    </citation>
    <scope>NUCLEOTIDE SEQUENCE [LARGE SCALE GENOMIC DNA]</scope>
    <source>
        <strain evidence="2 3">VKM Ac-2575</strain>
    </source>
</reference>
<comment type="caution">
    <text evidence="2">The sequence shown here is derived from an EMBL/GenBank/DDBJ whole genome shotgun (WGS) entry which is preliminary data.</text>
</comment>
<accession>A0A4R7TCG2</accession>
<feature type="region of interest" description="Disordered" evidence="1">
    <location>
        <begin position="1"/>
        <end position="23"/>
    </location>
</feature>
<evidence type="ECO:0000313" key="3">
    <source>
        <dbReference type="Proteomes" id="UP000295151"/>
    </source>
</evidence>
<gene>
    <name evidence="2" type="ORF">EV138_2540</name>
</gene>